<keyword evidence="1" id="KW-0812">Transmembrane</keyword>
<feature type="transmembrane region" description="Helical" evidence="1">
    <location>
        <begin position="31"/>
        <end position="49"/>
    </location>
</feature>
<sequence length="108" mass="11731">MKDVIRLEPSTNGCDMPTCGALPMYLQGVQVGLAVLAIPTSIFVIGAIYEKPTCASVTCNKNESCIMQEVICVRAPCYPVPTCVPKNHHCALKNCSFNQVPNEEQEDV</sequence>
<keyword evidence="1" id="KW-1133">Transmembrane helix</keyword>
<evidence type="ECO:0000313" key="2">
    <source>
        <dbReference type="Proteomes" id="UP000887540"/>
    </source>
</evidence>
<protein>
    <submittedName>
        <fullName evidence="3">Uncharacterized protein</fullName>
    </submittedName>
</protein>
<name>A0A914CKT4_9BILA</name>
<evidence type="ECO:0000313" key="3">
    <source>
        <dbReference type="WBParaSite" id="ACRNAN_scaffold11400.g30878.t1"/>
    </source>
</evidence>
<dbReference type="AlphaFoldDB" id="A0A914CKT4"/>
<keyword evidence="1" id="KW-0472">Membrane</keyword>
<accession>A0A914CKT4</accession>
<organism evidence="2 3">
    <name type="scientific">Acrobeloides nanus</name>
    <dbReference type="NCBI Taxonomy" id="290746"/>
    <lineage>
        <taxon>Eukaryota</taxon>
        <taxon>Metazoa</taxon>
        <taxon>Ecdysozoa</taxon>
        <taxon>Nematoda</taxon>
        <taxon>Chromadorea</taxon>
        <taxon>Rhabditida</taxon>
        <taxon>Tylenchina</taxon>
        <taxon>Cephalobomorpha</taxon>
        <taxon>Cephaloboidea</taxon>
        <taxon>Cephalobidae</taxon>
        <taxon>Acrobeloides</taxon>
    </lineage>
</organism>
<proteinExistence type="predicted"/>
<keyword evidence="2" id="KW-1185">Reference proteome</keyword>
<dbReference type="Proteomes" id="UP000887540">
    <property type="component" value="Unplaced"/>
</dbReference>
<reference evidence="3" key="1">
    <citation type="submission" date="2022-11" db="UniProtKB">
        <authorList>
            <consortium name="WormBaseParasite"/>
        </authorList>
    </citation>
    <scope>IDENTIFICATION</scope>
</reference>
<evidence type="ECO:0000256" key="1">
    <source>
        <dbReference type="SAM" id="Phobius"/>
    </source>
</evidence>
<dbReference type="WBParaSite" id="ACRNAN_scaffold11400.g30878.t1">
    <property type="protein sequence ID" value="ACRNAN_scaffold11400.g30878.t1"/>
    <property type="gene ID" value="ACRNAN_scaffold11400.g30878"/>
</dbReference>